<proteinExistence type="predicted"/>
<dbReference type="GO" id="GO:0019825">
    <property type="term" value="F:oxygen binding"/>
    <property type="evidence" value="ECO:0007669"/>
    <property type="project" value="InterPro"/>
</dbReference>
<sequence length="93" mass="9950">MTAEETARRWLRLVVADAELSPHLVGVDLRRLGAHLAASLAAATDGVDVADPWAGLGLSEEQHRRVLDYLVGVLWAGDVPAERISRLRTGVGG</sequence>
<name>A0A1C6U884_9ACTN</name>
<dbReference type="GO" id="GO:0020037">
    <property type="term" value="F:heme binding"/>
    <property type="evidence" value="ECO:0007669"/>
    <property type="project" value="InterPro"/>
</dbReference>
<organism evidence="1 2">
    <name type="scientific">Micromonospora yangpuensis</name>
    <dbReference type="NCBI Taxonomy" id="683228"/>
    <lineage>
        <taxon>Bacteria</taxon>
        <taxon>Bacillati</taxon>
        <taxon>Actinomycetota</taxon>
        <taxon>Actinomycetes</taxon>
        <taxon>Micromonosporales</taxon>
        <taxon>Micromonosporaceae</taxon>
        <taxon>Micromonospora</taxon>
    </lineage>
</organism>
<gene>
    <name evidence="1" type="ORF">GA0070617_1416</name>
</gene>
<dbReference type="STRING" id="683228.GA0070617_1416"/>
<dbReference type="AlphaFoldDB" id="A0A1C6U884"/>
<dbReference type="RefSeq" id="WP_229688118.1">
    <property type="nucleotide sequence ID" value="NZ_BMMJ01000001.1"/>
</dbReference>
<dbReference type="EMBL" id="FMIA01000002">
    <property type="protein sequence ID" value="SCL50222.1"/>
    <property type="molecule type" value="Genomic_DNA"/>
</dbReference>
<evidence type="ECO:0000313" key="2">
    <source>
        <dbReference type="Proteomes" id="UP000198937"/>
    </source>
</evidence>
<keyword evidence="2" id="KW-1185">Reference proteome</keyword>
<evidence type="ECO:0000313" key="1">
    <source>
        <dbReference type="EMBL" id="SCL50222.1"/>
    </source>
</evidence>
<protein>
    <submittedName>
        <fullName evidence="1">Uncharacterized protein</fullName>
    </submittedName>
</protein>
<accession>A0A1C6U884</accession>
<dbReference type="InterPro" id="IPR012292">
    <property type="entry name" value="Globin/Proto"/>
</dbReference>
<reference evidence="1 2" key="1">
    <citation type="submission" date="2016-06" db="EMBL/GenBank/DDBJ databases">
        <authorList>
            <person name="Kjaerup R.B."/>
            <person name="Dalgaard T.S."/>
            <person name="Juul-Madsen H.R."/>
        </authorList>
    </citation>
    <scope>NUCLEOTIDE SEQUENCE [LARGE SCALE GENOMIC DNA]</scope>
    <source>
        <strain evidence="1 2">DSM 45577</strain>
    </source>
</reference>
<dbReference type="Gene3D" id="1.10.490.10">
    <property type="entry name" value="Globins"/>
    <property type="match status" value="1"/>
</dbReference>
<dbReference type="Proteomes" id="UP000198937">
    <property type="component" value="Unassembled WGS sequence"/>
</dbReference>